<dbReference type="SUPFAM" id="SSF55008">
    <property type="entry name" value="HMA, heavy metal-associated domain"/>
    <property type="match status" value="2"/>
</dbReference>
<dbReference type="InterPro" id="IPR059000">
    <property type="entry name" value="ATPase_P-type_domA"/>
</dbReference>
<organism evidence="25 27">
    <name type="scientific">[Clostridium] leptum DSM 753</name>
    <dbReference type="NCBI Taxonomy" id="428125"/>
    <lineage>
        <taxon>Bacteria</taxon>
        <taxon>Bacillati</taxon>
        <taxon>Bacillota</taxon>
        <taxon>Clostridia</taxon>
        <taxon>Eubacteriales</taxon>
        <taxon>Oscillospiraceae</taxon>
        <taxon>Oscillospiraceae incertae sedis</taxon>
    </lineage>
</organism>
<keyword evidence="17" id="KW-0186">Copper</keyword>
<dbReference type="HOGENOM" id="CLU_001771_0_3_9"/>
<dbReference type="InterPro" id="IPR018303">
    <property type="entry name" value="ATPase_P-typ_P_site"/>
</dbReference>
<evidence type="ECO:0000256" key="4">
    <source>
        <dbReference type="ARBA" id="ARBA00015102"/>
    </source>
</evidence>
<feature type="transmembrane region" description="Helical" evidence="23">
    <location>
        <begin position="133"/>
        <end position="151"/>
    </location>
</feature>
<dbReference type="SFLD" id="SFLDF00027">
    <property type="entry name" value="p-type_atpase"/>
    <property type="match status" value="1"/>
</dbReference>
<comment type="similarity">
    <text evidence="2 23">Belongs to the cation transport ATPase (P-type) (TC 3.A.3) family. Type IB subfamily.</text>
</comment>
<dbReference type="CDD" id="cd00371">
    <property type="entry name" value="HMA"/>
    <property type="match status" value="2"/>
</dbReference>
<name>A7VTZ4_9FIRM</name>
<dbReference type="Gene3D" id="3.30.70.100">
    <property type="match status" value="2"/>
</dbReference>
<dbReference type="InterPro" id="IPR001757">
    <property type="entry name" value="P_typ_ATPase"/>
</dbReference>
<evidence type="ECO:0000256" key="15">
    <source>
        <dbReference type="ARBA" id="ARBA00022967"/>
    </source>
</evidence>
<keyword evidence="10" id="KW-0677">Repeat</keyword>
<dbReference type="NCBIfam" id="TIGR01525">
    <property type="entry name" value="ATPase-IB_hvy"/>
    <property type="match status" value="1"/>
</dbReference>
<keyword evidence="5" id="KW-0813">Transport</keyword>
<protein>
    <recommendedName>
        <fullName evidence="4">Copper-exporting P-type ATPase</fullName>
        <ecNumber evidence="3">7.2.2.8</ecNumber>
    </recommendedName>
    <alternativeName>
        <fullName evidence="20">Copper-exporting P-type ATPase A</fullName>
    </alternativeName>
    <alternativeName>
        <fullName evidence="21">Cu(+)-exporting ATPase</fullName>
    </alternativeName>
</protein>
<dbReference type="GO" id="GO:0140581">
    <property type="term" value="F:P-type monovalent copper transporter activity"/>
    <property type="evidence" value="ECO:0007669"/>
    <property type="project" value="UniProtKB-EC"/>
</dbReference>
<feature type="transmembrane region" description="Helical" evidence="23">
    <location>
        <begin position="730"/>
        <end position="749"/>
    </location>
</feature>
<evidence type="ECO:0000256" key="7">
    <source>
        <dbReference type="ARBA" id="ARBA00022553"/>
    </source>
</evidence>
<keyword evidence="15" id="KW-1278">Translocase</keyword>
<dbReference type="InterPro" id="IPR017969">
    <property type="entry name" value="Heavy-metal-associated_CS"/>
</dbReference>
<evidence type="ECO:0000256" key="18">
    <source>
        <dbReference type="ARBA" id="ARBA00023065"/>
    </source>
</evidence>
<dbReference type="PROSITE" id="PS50846">
    <property type="entry name" value="HMA_2"/>
    <property type="match status" value="2"/>
</dbReference>
<feature type="transmembrane region" description="Helical" evidence="23">
    <location>
        <begin position="211"/>
        <end position="228"/>
    </location>
</feature>
<dbReference type="FunFam" id="3.40.50.1000:FF:000144">
    <property type="entry name" value="copper-transporting ATPase 1 isoform X2"/>
    <property type="match status" value="1"/>
</dbReference>
<dbReference type="FunFam" id="2.70.150.10:FF:000002">
    <property type="entry name" value="Copper-transporting ATPase 1, putative"/>
    <property type="match status" value="1"/>
</dbReference>
<dbReference type="EC" id="7.2.2.8" evidence="3"/>
<proteinExistence type="inferred from homology"/>
<keyword evidence="8 23" id="KW-0812">Transmembrane</keyword>
<accession>A7VTZ4</accession>
<keyword evidence="7" id="KW-0597">Phosphoprotein</keyword>
<evidence type="ECO:0000259" key="24">
    <source>
        <dbReference type="PROSITE" id="PS50846"/>
    </source>
</evidence>
<reference evidence="25 27" key="1">
    <citation type="submission" date="2007-08" db="EMBL/GenBank/DDBJ databases">
        <title>Draft genome sequence of Clostridium leptum (DSM 753).</title>
        <authorList>
            <person name="Sudarsanam P."/>
            <person name="Ley R."/>
            <person name="Guruge J."/>
            <person name="Turnbaugh P.J."/>
            <person name="Mahowald M."/>
            <person name="Liep D."/>
            <person name="Gordon J."/>
        </authorList>
    </citation>
    <scope>NUCLEOTIDE SEQUENCE [LARGE SCALE GENOMIC DNA]</scope>
    <source>
        <strain evidence="25 27">DSM 753</strain>
    </source>
</reference>
<evidence type="ECO:0000256" key="12">
    <source>
        <dbReference type="ARBA" id="ARBA00022796"/>
    </source>
</evidence>
<dbReference type="GO" id="GO:0005886">
    <property type="term" value="C:plasma membrane"/>
    <property type="evidence" value="ECO:0007669"/>
    <property type="project" value="UniProtKB-SubCell"/>
</dbReference>
<dbReference type="FunFam" id="3.30.70.100:FF:000005">
    <property type="entry name" value="Copper-exporting P-type ATPase A"/>
    <property type="match status" value="1"/>
</dbReference>
<evidence type="ECO:0000256" key="3">
    <source>
        <dbReference type="ARBA" id="ARBA00012517"/>
    </source>
</evidence>
<dbReference type="SUPFAM" id="SSF56784">
    <property type="entry name" value="HAD-like"/>
    <property type="match status" value="1"/>
</dbReference>
<evidence type="ECO:0000256" key="1">
    <source>
        <dbReference type="ARBA" id="ARBA00004651"/>
    </source>
</evidence>
<dbReference type="eggNOG" id="COG2217">
    <property type="taxonomic scope" value="Bacteria"/>
</dbReference>
<dbReference type="InterPro" id="IPR006121">
    <property type="entry name" value="HMA_dom"/>
</dbReference>
<reference evidence="26 28" key="3">
    <citation type="submission" date="2017-07" db="EMBL/GenBank/DDBJ databases">
        <title>Prevalence of linear plasmids in Cutibacterium (Propionibacterium) acnes isolates obtained from prostatic tissue.</title>
        <authorList>
            <person name="Davidsson S."/>
            <person name="Carlsson J."/>
            <person name="Molling P."/>
            <person name="Andren O."/>
            <person name="Andersson S.-O."/>
            <person name="Brzuszkiewicz E."/>
            <person name="Poehlein A."/>
            <person name="Al-Zeer M."/>
            <person name="Brinkmann V."/>
            <person name="Scavenius C."/>
            <person name="Nazipi S."/>
            <person name="Soderquist B."/>
            <person name="Bruggemann H."/>
        </authorList>
    </citation>
    <scope>NUCLEOTIDE SEQUENCE [LARGE SCALE GENOMIC DNA]</scope>
    <source>
        <strain evidence="26 28">DSM 753</strain>
    </source>
</reference>
<feature type="domain" description="HMA" evidence="24">
    <location>
        <begin position="1"/>
        <end position="67"/>
    </location>
</feature>
<evidence type="ECO:0000256" key="14">
    <source>
        <dbReference type="ARBA" id="ARBA00022842"/>
    </source>
</evidence>
<dbReference type="Pfam" id="PF00702">
    <property type="entry name" value="Hydrolase"/>
    <property type="match status" value="1"/>
</dbReference>
<dbReference type="InterPro" id="IPR023299">
    <property type="entry name" value="ATPase_P-typ_cyto_dom_N"/>
</dbReference>
<dbReference type="SUPFAM" id="SSF81653">
    <property type="entry name" value="Calcium ATPase, transduction domain A"/>
    <property type="match status" value="1"/>
</dbReference>
<dbReference type="InterPro" id="IPR036412">
    <property type="entry name" value="HAD-like_sf"/>
</dbReference>
<dbReference type="CDD" id="cd02094">
    <property type="entry name" value="P-type_ATPase_Cu-like"/>
    <property type="match status" value="1"/>
</dbReference>
<keyword evidence="25" id="KW-0378">Hydrolase</keyword>
<dbReference type="Gene3D" id="3.40.50.1000">
    <property type="entry name" value="HAD superfamily/HAD-like"/>
    <property type="match status" value="1"/>
</dbReference>
<dbReference type="PANTHER" id="PTHR43520:SF8">
    <property type="entry name" value="P-TYPE CU(+) TRANSPORTER"/>
    <property type="match status" value="1"/>
</dbReference>
<keyword evidence="11 23" id="KW-0547">Nucleotide-binding</keyword>
<dbReference type="EMBL" id="ABCB02000018">
    <property type="protein sequence ID" value="EDO61640.1"/>
    <property type="molecule type" value="Genomic_DNA"/>
</dbReference>
<dbReference type="SFLD" id="SFLDS00003">
    <property type="entry name" value="Haloacid_Dehalogenase"/>
    <property type="match status" value="1"/>
</dbReference>
<dbReference type="Proteomes" id="UP000003490">
    <property type="component" value="Unassembled WGS sequence"/>
</dbReference>
<dbReference type="GO" id="GO:0043682">
    <property type="term" value="F:P-type divalent copper transporter activity"/>
    <property type="evidence" value="ECO:0007669"/>
    <property type="project" value="TreeGrafter"/>
</dbReference>
<evidence type="ECO:0000256" key="5">
    <source>
        <dbReference type="ARBA" id="ARBA00022448"/>
    </source>
</evidence>
<dbReference type="GO" id="GO:0016887">
    <property type="term" value="F:ATP hydrolysis activity"/>
    <property type="evidence" value="ECO:0007669"/>
    <property type="project" value="InterPro"/>
</dbReference>
<dbReference type="Proteomes" id="UP000220611">
    <property type="component" value="Unassembled WGS sequence"/>
</dbReference>
<feature type="transmembrane region" description="Helical" evidence="23">
    <location>
        <begin position="172"/>
        <end position="191"/>
    </location>
</feature>
<keyword evidence="16 23" id="KW-1133">Transmembrane helix</keyword>
<dbReference type="SUPFAM" id="SSF81665">
    <property type="entry name" value="Calcium ATPase, transmembrane domain M"/>
    <property type="match status" value="1"/>
</dbReference>
<evidence type="ECO:0000256" key="2">
    <source>
        <dbReference type="ARBA" id="ARBA00006024"/>
    </source>
</evidence>
<feature type="transmembrane region" description="Helical" evidence="23">
    <location>
        <begin position="390"/>
        <end position="411"/>
    </location>
</feature>
<comment type="catalytic activity">
    <reaction evidence="22">
        <text>Cu(+)(in) + ATP + H2O = Cu(+)(out) + ADP + phosphate + H(+)</text>
        <dbReference type="Rhea" id="RHEA:25792"/>
        <dbReference type="ChEBI" id="CHEBI:15377"/>
        <dbReference type="ChEBI" id="CHEBI:15378"/>
        <dbReference type="ChEBI" id="CHEBI:30616"/>
        <dbReference type="ChEBI" id="CHEBI:43474"/>
        <dbReference type="ChEBI" id="CHEBI:49552"/>
        <dbReference type="ChEBI" id="CHEBI:456216"/>
        <dbReference type="EC" id="7.2.2.8"/>
    </reaction>
</comment>
<gene>
    <name evidence="26" type="ORF">CH238_00765</name>
    <name evidence="25" type="ORF">CLOLEP_02039</name>
</gene>
<evidence type="ECO:0000256" key="19">
    <source>
        <dbReference type="ARBA" id="ARBA00023136"/>
    </source>
</evidence>
<keyword evidence="28" id="KW-1185">Reference proteome</keyword>
<dbReference type="Pfam" id="PF00122">
    <property type="entry name" value="E1-E2_ATPase"/>
    <property type="match status" value="1"/>
</dbReference>
<dbReference type="Pfam" id="PF00403">
    <property type="entry name" value="HMA"/>
    <property type="match status" value="2"/>
</dbReference>
<dbReference type="Gene3D" id="2.70.150.10">
    <property type="entry name" value="Calcium-transporting ATPase, cytoplasmic transduction domain A"/>
    <property type="match status" value="1"/>
</dbReference>
<evidence type="ECO:0000256" key="13">
    <source>
        <dbReference type="ARBA" id="ARBA00022840"/>
    </source>
</evidence>
<dbReference type="GO" id="GO:0005507">
    <property type="term" value="F:copper ion binding"/>
    <property type="evidence" value="ECO:0007669"/>
    <property type="project" value="InterPro"/>
</dbReference>
<evidence type="ECO:0000313" key="25">
    <source>
        <dbReference type="EMBL" id="EDO61640.1"/>
    </source>
</evidence>
<keyword evidence="6 23" id="KW-1003">Cell membrane</keyword>
<dbReference type="InterPro" id="IPR006122">
    <property type="entry name" value="HMA_Cu_ion-bd"/>
</dbReference>
<evidence type="ECO:0000256" key="16">
    <source>
        <dbReference type="ARBA" id="ARBA00022989"/>
    </source>
</evidence>
<keyword evidence="13 23" id="KW-0067">ATP-binding</keyword>
<dbReference type="PANTHER" id="PTHR43520">
    <property type="entry name" value="ATP7, ISOFORM B"/>
    <property type="match status" value="1"/>
</dbReference>
<evidence type="ECO:0000256" key="6">
    <source>
        <dbReference type="ARBA" id="ARBA00022475"/>
    </source>
</evidence>
<evidence type="ECO:0000256" key="10">
    <source>
        <dbReference type="ARBA" id="ARBA00022737"/>
    </source>
</evidence>
<dbReference type="InterPro" id="IPR008250">
    <property type="entry name" value="ATPase_P-typ_transduc_dom_A_sf"/>
</dbReference>
<keyword evidence="12" id="KW-0187">Copper transport</keyword>
<keyword evidence="14" id="KW-0460">Magnesium</keyword>
<evidence type="ECO:0000256" key="9">
    <source>
        <dbReference type="ARBA" id="ARBA00022723"/>
    </source>
</evidence>
<dbReference type="InterPro" id="IPR023214">
    <property type="entry name" value="HAD_sf"/>
</dbReference>
<evidence type="ECO:0000256" key="8">
    <source>
        <dbReference type="ARBA" id="ARBA00022692"/>
    </source>
</evidence>
<evidence type="ECO:0000313" key="27">
    <source>
        <dbReference type="Proteomes" id="UP000003490"/>
    </source>
</evidence>
<dbReference type="SFLD" id="SFLDG00002">
    <property type="entry name" value="C1.7:_P-type_atpase_like"/>
    <property type="match status" value="1"/>
</dbReference>
<evidence type="ECO:0000313" key="26">
    <source>
        <dbReference type="EMBL" id="PEQ25559.1"/>
    </source>
</evidence>
<evidence type="ECO:0000256" key="21">
    <source>
        <dbReference type="ARBA" id="ARBA00033239"/>
    </source>
</evidence>
<keyword evidence="18" id="KW-0406">Ion transport</keyword>
<dbReference type="InterPro" id="IPR027256">
    <property type="entry name" value="P-typ_ATPase_IB"/>
</dbReference>
<dbReference type="InterPro" id="IPR036163">
    <property type="entry name" value="HMA_dom_sf"/>
</dbReference>
<comment type="caution">
    <text evidence="25">The sequence shown here is derived from an EMBL/GenBank/DDBJ whole genome shotgun (WGS) entry which is preliminary data.</text>
</comment>
<feature type="domain" description="HMA" evidence="24">
    <location>
        <begin position="803"/>
        <end position="867"/>
    </location>
</feature>
<evidence type="ECO:0000256" key="20">
    <source>
        <dbReference type="ARBA" id="ARBA00029719"/>
    </source>
</evidence>
<dbReference type="PROSITE" id="PS01047">
    <property type="entry name" value="HMA_1"/>
    <property type="match status" value="2"/>
</dbReference>
<dbReference type="PROSITE" id="PS00154">
    <property type="entry name" value="ATPASE_E1_E2"/>
    <property type="match status" value="1"/>
</dbReference>
<comment type="subcellular location">
    <subcellularLocation>
        <location evidence="1">Cell membrane</location>
        <topology evidence="1">Multi-pass membrane protein</topology>
    </subcellularLocation>
</comment>
<dbReference type="EMBL" id="NOXF01000001">
    <property type="protein sequence ID" value="PEQ25559.1"/>
    <property type="molecule type" value="Genomic_DNA"/>
</dbReference>
<dbReference type="AlphaFoldDB" id="A7VTZ4"/>
<dbReference type="InterPro" id="IPR023298">
    <property type="entry name" value="ATPase_P-typ_TM_dom_sf"/>
</dbReference>
<dbReference type="Gene3D" id="3.40.1110.10">
    <property type="entry name" value="Calcium-transporting ATPase, cytoplasmic domain N"/>
    <property type="match status" value="1"/>
</dbReference>
<evidence type="ECO:0000256" key="23">
    <source>
        <dbReference type="RuleBase" id="RU362081"/>
    </source>
</evidence>
<dbReference type="OrthoDB" id="9813266at2"/>
<dbReference type="NCBIfam" id="TIGR01494">
    <property type="entry name" value="ATPase_P-type"/>
    <property type="match status" value="1"/>
</dbReference>
<dbReference type="NCBIfam" id="TIGR01511">
    <property type="entry name" value="ATPase-IB1_Cu"/>
    <property type="match status" value="1"/>
</dbReference>
<dbReference type="GO" id="GO:0005524">
    <property type="term" value="F:ATP binding"/>
    <property type="evidence" value="ECO:0007669"/>
    <property type="project" value="UniProtKB-UniRule"/>
</dbReference>
<evidence type="ECO:0000313" key="28">
    <source>
        <dbReference type="Proteomes" id="UP000220611"/>
    </source>
</evidence>
<keyword evidence="19 23" id="KW-0472">Membrane</keyword>
<sequence>MKQKFDVTGMSCASCSAHVEKSVSKVAGVQEVQVNLLINSMTVVYDDSVTSSGEIVSAVEKAGYGACPIQRQASSQAHSSLPVSREDPALKEQKEMKRRLIISLVFLIPLFYLSMGHMMGLPIPWFFQGEENALAFAFTQLLLCLPIALVNRHYFTGGFAALWHRSPNMDSLIGIGSAAALVYGVWAIYQIGFGLGHGDLHLVHEYSMDLYFESAGMILTLITVGKYLESRAKGKTSQAITKLINLAPKTAVRLTDGVEQEIPLEMVQAGDILAVKPGQSIPTDGRVAEGLSAVDESAITGESIPVEKQPGDPVTGGSINQSGYLKIEATKVGGDTTLAQIIRLVEEASSSKAPISKLADRVSGVFVPIVISIAVLAIIVWLLVGEPFSFALSIGISVLVISCPCALGLATPTAIMVGTGKGAENGILIKSAEALEVAHSVGAVVLDKTGTITEGKPHVTDLVDVGRVPNLLQLAASLEKNSEHPLAAAIVAEAQKQNLSLLPVEDFVSEPGKGIRGRIKGKIYLAGNQKIIEENGVDIRALERPAARLAEEGKTPMFFAQDGQAIGIIAAADIIKPTSAQAVAEWKAMGIDVVMLTGDNERTAAAIQKQVGITRVVAQVMPQDKEKEVRAIQQSGKKVAMVGDGINDAPALTAADVGIAIGAGTDIAIESADIVLMKSDLMDAVTAIQLSKATLRNIKENLFWALFYNSLGIPLACGVFFFLLGWKLNPMFAAAAMSLSSVFVVSNALRLKFFRPKFSAPAAGAVNEKASKGIHVENLILPKPEELQNQLENKENKGEFAMTEKIMKIEGMACGHCSARVEKALNAIDGVSATVDLEAKTASITLTKPVDDQVLIKAVTDAGYEAAGLE</sequence>
<evidence type="ECO:0000256" key="22">
    <source>
        <dbReference type="ARBA" id="ARBA00049289"/>
    </source>
</evidence>
<dbReference type="GO" id="GO:0055070">
    <property type="term" value="P:copper ion homeostasis"/>
    <property type="evidence" value="ECO:0007669"/>
    <property type="project" value="TreeGrafter"/>
</dbReference>
<dbReference type="InterPro" id="IPR044492">
    <property type="entry name" value="P_typ_ATPase_HD_dom"/>
</dbReference>
<keyword evidence="9 23" id="KW-0479">Metal-binding</keyword>
<evidence type="ECO:0000256" key="17">
    <source>
        <dbReference type="ARBA" id="ARBA00023008"/>
    </source>
</evidence>
<feature type="transmembrane region" description="Helical" evidence="23">
    <location>
        <begin position="100"/>
        <end position="127"/>
    </location>
</feature>
<reference evidence="25 27" key="2">
    <citation type="submission" date="2007-08" db="EMBL/GenBank/DDBJ databases">
        <authorList>
            <person name="Fulton L."/>
            <person name="Clifton S."/>
            <person name="Fulton B."/>
            <person name="Xu J."/>
            <person name="Minx P."/>
            <person name="Pepin K.H."/>
            <person name="Johnson M."/>
            <person name="Thiruvilangam P."/>
            <person name="Bhonagiri V."/>
            <person name="Nash W.E."/>
            <person name="Wang C."/>
            <person name="Mardis E.R."/>
            <person name="Wilson R.K."/>
        </authorList>
    </citation>
    <scope>NUCLEOTIDE SEQUENCE [LARGE SCALE GENOMIC DNA]</scope>
    <source>
        <strain evidence="25 27">DSM 753</strain>
    </source>
</reference>
<feature type="transmembrane region" description="Helical" evidence="23">
    <location>
        <begin position="702"/>
        <end position="724"/>
    </location>
</feature>
<dbReference type="PRINTS" id="PR00943">
    <property type="entry name" value="CUATPASE"/>
</dbReference>
<dbReference type="PRINTS" id="PR00119">
    <property type="entry name" value="CATATPASE"/>
</dbReference>
<evidence type="ECO:0000256" key="11">
    <source>
        <dbReference type="ARBA" id="ARBA00022741"/>
    </source>
</evidence>
<dbReference type="NCBIfam" id="TIGR00003">
    <property type="entry name" value="copper ion binding protein"/>
    <property type="match status" value="2"/>
</dbReference>
<feature type="transmembrane region" description="Helical" evidence="23">
    <location>
        <begin position="362"/>
        <end position="384"/>
    </location>
</feature>